<proteinExistence type="predicted"/>
<evidence type="ECO:0000259" key="2">
    <source>
        <dbReference type="PROSITE" id="PS50137"/>
    </source>
</evidence>
<sequence>MPDFNRSIHNWGRENGVDIRYSEVQNGPANNPTWTVTYIRDGYPGTPIGQGSAPTKKEAKQHAAEQACIAVGAPLVNW</sequence>
<dbReference type="AlphaFoldDB" id="A0A4Z0AA41"/>
<dbReference type="SMART" id="SM00358">
    <property type="entry name" value="DSRM"/>
    <property type="match status" value="1"/>
</dbReference>
<name>A0A4Z0AA41_9AGAM</name>
<protein>
    <recommendedName>
        <fullName evidence="2">DRBM domain-containing protein</fullName>
    </recommendedName>
</protein>
<dbReference type="EMBL" id="SFCI01000052">
    <property type="protein sequence ID" value="TFY83114.1"/>
    <property type="molecule type" value="Genomic_DNA"/>
</dbReference>
<dbReference type="SUPFAM" id="SSF54768">
    <property type="entry name" value="dsRNA-binding domain-like"/>
    <property type="match status" value="1"/>
</dbReference>
<comment type="caution">
    <text evidence="3">The sequence shown here is derived from an EMBL/GenBank/DDBJ whole genome shotgun (WGS) entry which is preliminary data.</text>
</comment>
<gene>
    <name evidence="3" type="ORF">EWM64_g897</name>
</gene>
<organism evidence="3 4">
    <name type="scientific">Hericium alpestre</name>
    <dbReference type="NCBI Taxonomy" id="135208"/>
    <lineage>
        <taxon>Eukaryota</taxon>
        <taxon>Fungi</taxon>
        <taxon>Dikarya</taxon>
        <taxon>Basidiomycota</taxon>
        <taxon>Agaricomycotina</taxon>
        <taxon>Agaricomycetes</taxon>
        <taxon>Russulales</taxon>
        <taxon>Hericiaceae</taxon>
        <taxon>Hericium</taxon>
    </lineage>
</organism>
<reference evidence="3 4" key="1">
    <citation type="submission" date="2019-02" db="EMBL/GenBank/DDBJ databases">
        <title>Genome sequencing of the rare red list fungi Hericium alpestre (H. flagellum).</title>
        <authorList>
            <person name="Buettner E."/>
            <person name="Kellner H."/>
        </authorList>
    </citation>
    <scope>NUCLEOTIDE SEQUENCE [LARGE SCALE GENOMIC DNA]</scope>
    <source>
        <strain evidence="3 4">DSM 108284</strain>
    </source>
</reference>
<dbReference type="GO" id="GO:0003723">
    <property type="term" value="F:RNA binding"/>
    <property type="evidence" value="ECO:0007669"/>
    <property type="project" value="UniProtKB-UniRule"/>
</dbReference>
<dbReference type="Pfam" id="PF00035">
    <property type="entry name" value="dsrm"/>
    <property type="match status" value="1"/>
</dbReference>
<evidence type="ECO:0000313" key="3">
    <source>
        <dbReference type="EMBL" id="TFY83114.1"/>
    </source>
</evidence>
<dbReference type="InterPro" id="IPR014720">
    <property type="entry name" value="dsRBD_dom"/>
</dbReference>
<keyword evidence="4" id="KW-1185">Reference proteome</keyword>
<dbReference type="PROSITE" id="PS50137">
    <property type="entry name" value="DS_RBD"/>
    <property type="match status" value="1"/>
</dbReference>
<feature type="domain" description="DRBM" evidence="2">
    <location>
        <begin position="3"/>
        <end position="73"/>
    </location>
</feature>
<dbReference type="CDD" id="cd00048">
    <property type="entry name" value="DSRM_SF"/>
    <property type="match status" value="1"/>
</dbReference>
<keyword evidence="1" id="KW-0694">RNA-binding</keyword>
<dbReference type="Proteomes" id="UP000298061">
    <property type="component" value="Unassembled WGS sequence"/>
</dbReference>
<evidence type="ECO:0000256" key="1">
    <source>
        <dbReference type="PROSITE-ProRule" id="PRU00266"/>
    </source>
</evidence>
<dbReference type="Gene3D" id="3.30.160.20">
    <property type="match status" value="1"/>
</dbReference>
<accession>A0A4Z0AA41</accession>
<evidence type="ECO:0000313" key="4">
    <source>
        <dbReference type="Proteomes" id="UP000298061"/>
    </source>
</evidence>